<evidence type="ECO:0000313" key="2">
    <source>
        <dbReference type="EMBL" id="THU79396.1"/>
    </source>
</evidence>
<accession>A0A4S8KU53</accession>
<dbReference type="Proteomes" id="UP000297245">
    <property type="component" value="Unassembled WGS sequence"/>
</dbReference>
<sequence>MCVSWIEACLVVEEAEKIGDGDGLGERARRSDDDGDGDGDSGKGSSWKKKGRRHRGDLIRVVRLSVEAWTGGTKGVHLEDGLRGAIIWGRAARTLIVSGSLAPAITLSPHVLLTGNDTITTSLTF</sequence>
<reference evidence="2 3" key="1">
    <citation type="journal article" date="2019" name="Nat. Ecol. Evol.">
        <title>Megaphylogeny resolves global patterns of mushroom evolution.</title>
        <authorList>
            <person name="Varga T."/>
            <person name="Krizsan K."/>
            <person name="Foldi C."/>
            <person name="Dima B."/>
            <person name="Sanchez-Garcia M."/>
            <person name="Sanchez-Ramirez S."/>
            <person name="Szollosi G.J."/>
            <person name="Szarkandi J.G."/>
            <person name="Papp V."/>
            <person name="Albert L."/>
            <person name="Andreopoulos W."/>
            <person name="Angelini C."/>
            <person name="Antonin V."/>
            <person name="Barry K.W."/>
            <person name="Bougher N.L."/>
            <person name="Buchanan P."/>
            <person name="Buyck B."/>
            <person name="Bense V."/>
            <person name="Catcheside P."/>
            <person name="Chovatia M."/>
            <person name="Cooper J."/>
            <person name="Damon W."/>
            <person name="Desjardin D."/>
            <person name="Finy P."/>
            <person name="Geml J."/>
            <person name="Haridas S."/>
            <person name="Hughes K."/>
            <person name="Justo A."/>
            <person name="Karasinski D."/>
            <person name="Kautmanova I."/>
            <person name="Kiss B."/>
            <person name="Kocsube S."/>
            <person name="Kotiranta H."/>
            <person name="LaButti K.M."/>
            <person name="Lechner B.E."/>
            <person name="Liimatainen K."/>
            <person name="Lipzen A."/>
            <person name="Lukacs Z."/>
            <person name="Mihaltcheva S."/>
            <person name="Morgado L.N."/>
            <person name="Niskanen T."/>
            <person name="Noordeloos M.E."/>
            <person name="Ohm R.A."/>
            <person name="Ortiz-Santana B."/>
            <person name="Ovrebo C."/>
            <person name="Racz N."/>
            <person name="Riley R."/>
            <person name="Savchenko A."/>
            <person name="Shiryaev A."/>
            <person name="Soop K."/>
            <person name="Spirin V."/>
            <person name="Szebenyi C."/>
            <person name="Tomsovsky M."/>
            <person name="Tulloss R.E."/>
            <person name="Uehling J."/>
            <person name="Grigoriev I.V."/>
            <person name="Vagvolgyi C."/>
            <person name="Papp T."/>
            <person name="Martin F.M."/>
            <person name="Miettinen O."/>
            <person name="Hibbett D.S."/>
            <person name="Nagy L.G."/>
        </authorList>
    </citation>
    <scope>NUCLEOTIDE SEQUENCE [LARGE SCALE GENOMIC DNA]</scope>
    <source>
        <strain evidence="2 3">CBS 962.96</strain>
    </source>
</reference>
<evidence type="ECO:0000256" key="1">
    <source>
        <dbReference type="SAM" id="MobiDB-lite"/>
    </source>
</evidence>
<name>A0A4S8KU53_DENBC</name>
<dbReference type="EMBL" id="ML180030">
    <property type="protein sequence ID" value="THU79396.1"/>
    <property type="molecule type" value="Genomic_DNA"/>
</dbReference>
<feature type="compositionally biased region" description="Basic and acidic residues" evidence="1">
    <location>
        <begin position="19"/>
        <end position="32"/>
    </location>
</feature>
<feature type="region of interest" description="Disordered" evidence="1">
    <location>
        <begin position="19"/>
        <end position="55"/>
    </location>
</feature>
<keyword evidence="3" id="KW-1185">Reference proteome</keyword>
<dbReference type="AlphaFoldDB" id="A0A4S8KU53"/>
<gene>
    <name evidence="2" type="ORF">K435DRAFT_810751</name>
</gene>
<organism evidence="2 3">
    <name type="scientific">Dendrothele bispora (strain CBS 962.96)</name>
    <dbReference type="NCBI Taxonomy" id="1314807"/>
    <lineage>
        <taxon>Eukaryota</taxon>
        <taxon>Fungi</taxon>
        <taxon>Dikarya</taxon>
        <taxon>Basidiomycota</taxon>
        <taxon>Agaricomycotina</taxon>
        <taxon>Agaricomycetes</taxon>
        <taxon>Agaricomycetidae</taxon>
        <taxon>Agaricales</taxon>
        <taxon>Agaricales incertae sedis</taxon>
        <taxon>Dendrothele</taxon>
    </lineage>
</organism>
<proteinExistence type="predicted"/>
<protein>
    <submittedName>
        <fullName evidence="2">Uncharacterized protein</fullName>
    </submittedName>
</protein>
<feature type="compositionally biased region" description="Basic residues" evidence="1">
    <location>
        <begin position="46"/>
        <end position="55"/>
    </location>
</feature>
<evidence type="ECO:0000313" key="3">
    <source>
        <dbReference type="Proteomes" id="UP000297245"/>
    </source>
</evidence>